<sequence>MSVPKNTFFSQKHNSILTDAEADKFDNEAYKMNEKIVRKLEVYEEANKVINEETEIETLTNEELEQADDLNNDLFQDFTP</sequence>
<feature type="non-terminal residue" evidence="1">
    <location>
        <position position="80"/>
    </location>
</feature>
<evidence type="ECO:0000313" key="1">
    <source>
        <dbReference type="EMBL" id="CAG8614674.1"/>
    </source>
</evidence>
<keyword evidence="2" id="KW-1185">Reference proteome</keyword>
<dbReference type="Proteomes" id="UP000789366">
    <property type="component" value="Unassembled WGS sequence"/>
</dbReference>
<organism evidence="1 2">
    <name type="scientific">Cetraspora pellucida</name>
    <dbReference type="NCBI Taxonomy" id="1433469"/>
    <lineage>
        <taxon>Eukaryota</taxon>
        <taxon>Fungi</taxon>
        <taxon>Fungi incertae sedis</taxon>
        <taxon>Mucoromycota</taxon>
        <taxon>Glomeromycotina</taxon>
        <taxon>Glomeromycetes</taxon>
        <taxon>Diversisporales</taxon>
        <taxon>Gigasporaceae</taxon>
        <taxon>Cetraspora</taxon>
    </lineage>
</organism>
<dbReference type="EMBL" id="CAJVPW010010378">
    <property type="protein sequence ID" value="CAG8614674.1"/>
    <property type="molecule type" value="Genomic_DNA"/>
</dbReference>
<name>A0ACA9MWW8_9GLOM</name>
<feature type="non-terminal residue" evidence="1">
    <location>
        <position position="1"/>
    </location>
</feature>
<comment type="caution">
    <text evidence="1">The sequence shown here is derived from an EMBL/GenBank/DDBJ whole genome shotgun (WGS) entry which is preliminary data.</text>
</comment>
<evidence type="ECO:0000313" key="2">
    <source>
        <dbReference type="Proteomes" id="UP000789366"/>
    </source>
</evidence>
<reference evidence="1" key="1">
    <citation type="submission" date="2021-06" db="EMBL/GenBank/DDBJ databases">
        <authorList>
            <person name="Kallberg Y."/>
            <person name="Tangrot J."/>
            <person name="Rosling A."/>
        </authorList>
    </citation>
    <scope>NUCLEOTIDE SEQUENCE</scope>
    <source>
        <strain evidence="1">28 12/20/2015</strain>
    </source>
</reference>
<accession>A0ACA9MWW8</accession>
<gene>
    <name evidence="1" type="ORF">SPELUC_LOCUS7632</name>
</gene>
<protein>
    <submittedName>
        <fullName evidence="1">1248_t:CDS:1</fullName>
    </submittedName>
</protein>
<proteinExistence type="predicted"/>